<feature type="domain" description="HTH tetR-type" evidence="2">
    <location>
        <begin position="16"/>
        <end position="76"/>
    </location>
</feature>
<comment type="caution">
    <text evidence="3">The sequence shown here is derived from an EMBL/GenBank/DDBJ whole genome shotgun (WGS) entry which is preliminary data.</text>
</comment>
<accession>A0A645BZ06</accession>
<keyword evidence="1" id="KW-0238">DNA-binding</keyword>
<gene>
    <name evidence="3" type="ORF">SDC9_117534</name>
</gene>
<evidence type="ECO:0000259" key="2">
    <source>
        <dbReference type="PROSITE" id="PS50977"/>
    </source>
</evidence>
<dbReference type="InterPro" id="IPR050624">
    <property type="entry name" value="HTH-type_Tx_Regulator"/>
</dbReference>
<dbReference type="SUPFAM" id="SSF46689">
    <property type="entry name" value="Homeodomain-like"/>
    <property type="match status" value="1"/>
</dbReference>
<dbReference type="Pfam" id="PF00440">
    <property type="entry name" value="TetR_N"/>
    <property type="match status" value="1"/>
</dbReference>
<dbReference type="InterPro" id="IPR009057">
    <property type="entry name" value="Homeodomain-like_sf"/>
</dbReference>
<protein>
    <recommendedName>
        <fullName evidence="2">HTH tetR-type domain-containing protein</fullName>
    </recommendedName>
</protein>
<dbReference type="PRINTS" id="PR00455">
    <property type="entry name" value="HTHTETR"/>
</dbReference>
<organism evidence="3">
    <name type="scientific">bioreactor metagenome</name>
    <dbReference type="NCBI Taxonomy" id="1076179"/>
    <lineage>
        <taxon>unclassified sequences</taxon>
        <taxon>metagenomes</taxon>
        <taxon>ecological metagenomes</taxon>
    </lineage>
</organism>
<evidence type="ECO:0000256" key="1">
    <source>
        <dbReference type="ARBA" id="ARBA00023125"/>
    </source>
</evidence>
<dbReference type="PROSITE" id="PS50977">
    <property type="entry name" value="HTH_TETR_2"/>
    <property type="match status" value="1"/>
</dbReference>
<dbReference type="AlphaFoldDB" id="A0A645BZ06"/>
<dbReference type="EMBL" id="VSSQ01023557">
    <property type="protein sequence ID" value="MPM70579.1"/>
    <property type="molecule type" value="Genomic_DNA"/>
</dbReference>
<proteinExistence type="predicted"/>
<dbReference type="GO" id="GO:0003677">
    <property type="term" value="F:DNA binding"/>
    <property type="evidence" value="ECO:0007669"/>
    <property type="project" value="UniProtKB-KW"/>
</dbReference>
<dbReference type="PANTHER" id="PTHR43479">
    <property type="entry name" value="ACREF/ENVCD OPERON REPRESSOR-RELATED"/>
    <property type="match status" value="1"/>
</dbReference>
<dbReference type="InterPro" id="IPR001647">
    <property type="entry name" value="HTH_TetR"/>
</dbReference>
<name>A0A645BZ06_9ZZZZ</name>
<dbReference type="PANTHER" id="PTHR43479:SF11">
    <property type="entry name" value="ACREF_ENVCD OPERON REPRESSOR-RELATED"/>
    <property type="match status" value="1"/>
</dbReference>
<reference evidence="3" key="1">
    <citation type="submission" date="2019-08" db="EMBL/GenBank/DDBJ databases">
        <authorList>
            <person name="Kucharzyk K."/>
            <person name="Murdoch R.W."/>
            <person name="Higgins S."/>
            <person name="Loffler F."/>
        </authorList>
    </citation>
    <scope>NUCLEOTIDE SEQUENCE</scope>
</reference>
<dbReference type="Gene3D" id="1.10.357.10">
    <property type="entry name" value="Tetracycline Repressor, domain 2"/>
    <property type="match status" value="1"/>
</dbReference>
<sequence>MNIVHEVIQKMYTSTTNYKERILSSAKDIAFKEGITKVDIRSVAKNCGIASGTVYNYFTSKGDLLAAIIEEFWEDAFKNIDWKSFAQNDFYTNLESIYNVLNDYLNKFKENWLEELSILKTHEKKLGKEKQNAYFKVIINRIVTMMDMDDTIRNYPWSHEFSKEIMAEFIFDNMLIRLRKGESDINFFIVIIKKILLY</sequence>
<evidence type="ECO:0000313" key="3">
    <source>
        <dbReference type="EMBL" id="MPM70579.1"/>
    </source>
</evidence>